<dbReference type="PANTHER" id="PTHR46558:SF11">
    <property type="entry name" value="HTH-TYPE TRANSCRIPTIONAL REGULATOR XRE"/>
    <property type="match status" value="1"/>
</dbReference>
<gene>
    <name evidence="3" type="ORF">SAMN04487864_107141</name>
</gene>
<sequence length="129" mass="14316">MPPANGGGLDIIMGIKENLKALRKQHNLSQQELAKIAGVTDKAISTWESGTRIPRMGAIQKMADYFGLQKSDIIEDNSRILSDDGSTWAHALETDGNESDAQLLQNAKRDLSPEDYRLVIALIKRLREK</sequence>
<keyword evidence="1 3" id="KW-0238">DNA-binding</keyword>
<reference evidence="4" key="1">
    <citation type="submission" date="2016-10" db="EMBL/GenBank/DDBJ databases">
        <authorList>
            <person name="Varghese N."/>
            <person name="Submissions S."/>
        </authorList>
    </citation>
    <scope>NUCLEOTIDE SEQUENCE [LARGE SCALE GENOMIC DNA]</scope>
    <source>
        <strain evidence="4">DSM 11005</strain>
    </source>
</reference>
<protein>
    <submittedName>
        <fullName evidence="3">DNA-binding transcriptional regulator, XRE-family HTH domain</fullName>
    </submittedName>
</protein>
<dbReference type="SUPFAM" id="SSF47413">
    <property type="entry name" value="lambda repressor-like DNA-binding domains"/>
    <property type="match status" value="1"/>
</dbReference>
<keyword evidence="4" id="KW-1185">Reference proteome</keyword>
<name>A0A1G6LN68_9FIRM</name>
<dbReference type="Proteomes" id="UP000198943">
    <property type="component" value="Unassembled WGS sequence"/>
</dbReference>
<dbReference type="SMART" id="SM00530">
    <property type="entry name" value="HTH_XRE"/>
    <property type="match status" value="1"/>
</dbReference>
<organism evidence="3 4">
    <name type="scientific">Succiniclasticum ruminis</name>
    <dbReference type="NCBI Taxonomy" id="40841"/>
    <lineage>
        <taxon>Bacteria</taxon>
        <taxon>Bacillati</taxon>
        <taxon>Bacillota</taxon>
        <taxon>Negativicutes</taxon>
        <taxon>Acidaminococcales</taxon>
        <taxon>Acidaminococcaceae</taxon>
        <taxon>Succiniclasticum</taxon>
    </lineage>
</organism>
<dbReference type="InterPro" id="IPR001387">
    <property type="entry name" value="Cro/C1-type_HTH"/>
</dbReference>
<dbReference type="CDD" id="cd00093">
    <property type="entry name" value="HTH_XRE"/>
    <property type="match status" value="1"/>
</dbReference>
<dbReference type="GO" id="GO:0003677">
    <property type="term" value="F:DNA binding"/>
    <property type="evidence" value="ECO:0007669"/>
    <property type="project" value="UniProtKB-KW"/>
</dbReference>
<dbReference type="AlphaFoldDB" id="A0A1G6LN68"/>
<dbReference type="Pfam" id="PF01381">
    <property type="entry name" value="HTH_3"/>
    <property type="match status" value="1"/>
</dbReference>
<evidence type="ECO:0000259" key="2">
    <source>
        <dbReference type="PROSITE" id="PS50943"/>
    </source>
</evidence>
<dbReference type="PANTHER" id="PTHR46558">
    <property type="entry name" value="TRACRIPTIONAL REGULATORY PROTEIN-RELATED-RELATED"/>
    <property type="match status" value="1"/>
</dbReference>
<feature type="domain" description="HTH cro/C1-type" evidence="2">
    <location>
        <begin position="19"/>
        <end position="73"/>
    </location>
</feature>
<evidence type="ECO:0000313" key="3">
    <source>
        <dbReference type="EMBL" id="SDC44195.1"/>
    </source>
</evidence>
<accession>A0A1G6LN68</accession>
<dbReference type="PROSITE" id="PS50943">
    <property type="entry name" value="HTH_CROC1"/>
    <property type="match status" value="1"/>
</dbReference>
<dbReference type="Gene3D" id="1.10.260.40">
    <property type="entry name" value="lambda repressor-like DNA-binding domains"/>
    <property type="match status" value="1"/>
</dbReference>
<dbReference type="InterPro" id="IPR010982">
    <property type="entry name" value="Lambda_DNA-bd_dom_sf"/>
</dbReference>
<dbReference type="EMBL" id="FMYW01000007">
    <property type="protein sequence ID" value="SDC44195.1"/>
    <property type="molecule type" value="Genomic_DNA"/>
</dbReference>
<proteinExistence type="predicted"/>
<evidence type="ECO:0000256" key="1">
    <source>
        <dbReference type="ARBA" id="ARBA00023125"/>
    </source>
</evidence>
<evidence type="ECO:0000313" key="4">
    <source>
        <dbReference type="Proteomes" id="UP000198943"/>
    </source>
</evidence>